<name>A0ABS4V4N8_9ACTN</name>
<reference evidence="1 2" key="1">
    <citation type="submission" date="2021-03" db="EMBL/GenBank/DDBJ databases">
        <title>Sequencing the genomes of 1000 actinobacteria strains.</title>
        <authorList>
            <person name="Klenk H.-P."/>
        </authorList>
    </citation>
    <scope>NUCLEOTIDE SEQUENCE [LARGE SCALE GENOMIC DNA]</scope>
    <source>
        <strain evidence="1 2">DSM 40843</strain>
    </source>
</reference>
<evidence type="ECO:0000313" key="2">
    <source>
        <dbReference type="Proteomes" id="UP001519311"/>
    </source>
</evidence>
<protein>
    <submittedName>
        <fullName evidence="1">Uncharacterized protein</fullName>
    </submittedName>
</protein>
<accession>A0ABS4V4N8</accession>
<gene>
    <name evidence="1" type="ORF">JOF59_001261</name>
</gene>
<comment type="caution">
    <text evidence="1">The sequence shown here is derived from an EMBL/GenBank/DDBJ whole genome shotgun (WGS) entry which is preliminary data.</text>
</comment>
<evidence type="ECO:0000313" key="1">
    <source>
        <dbReference type="EMBL" id="MBP2358861.1"/>
    </source>
</evidence>
<dbReference type="Proteomes" id="UP001519311">
    <property type="component" value="Unassembled WGS sequence"/>
</dbReference>
<proteinExistence type="predicted"/>
<dbReference type="EMBL" id="JAGINS010000001">
    <property type="protein sequence ID" value="MBP2358861.1"/>
    <property type="molecule type" value="Genomic_DNA"/>
</dbReference>
<organism evidence="1 2">
    <name type="scientific">Streptomyces clavifer</name>
    <dbReference type="NCBI Taxonomy" id="68188"/>
    <lineage>
        <taxon>Bacteria</taxon>
        <taxon>Bacillati</taxon>
        <taxon>Actinomycetota</taxon>
        <taxon>Actinomycetes</taxon>
        <taxon>Kitasatosporales</taxon>
        <taxon>Streptomycetaceae</taxon>
        <taxon>Streptomyces</taxon>
    </lineage>
</organism>
<sequence>MNCFARSDLHVEVAYQPADRYWTFQWIETAVSSSWPDL</sequence>
<keyword evidence="2" id="KW-1185">Reference proteome</keyword>